<feature type="domain" description="Enoyl reductase (ER)" evidence="6">
    <location>
        <begin position="9"/>
        <end position="327"/>
    </location>
</feature>
<comment type="cofactor">
    <cofactor evidence="1 5">
        <name>Zn(2+)</name>
        <dbReference type="ChEBI" id="CHEBI:29105"/>
    </cofactor>
</comment>
<evidence type="ECO:0000256" key="3">
    <source>
        <dbReference type="ARBA" id="ARBA00022833"/>
    </source>
</evidence>
<dbReference type="SUPFAM" id="SSF51735">
    <property type="entry name" value="NAD(P)-binding Rossmann-fold domains"/>
    <property type="match status" value="1"/>
</dbReference>
<keyword evidence="4" id="KW-0560">Oxidoreductase</keyword>
<dbReference type="Pfam" id="PF08240">
    <property type="entry name" value="ADH_N"/>
    <property type="match status" value="1"/>
</dbReference>
<dbReference type="STRING" id="4999.A0A1Y1UBG1"/>
<dbReference type="Pfam" id="PF00107">
    <property type="entry name" value="ADH_zinc_N"/>
    <property type="match status" value="1"/>
</dbReference>
<organism evidence="7 8">
    <name type="scientific">Kockovaella imperatae</name>
    <dbReference type="NCBI Taxonomy" id="4999"/>
    <lineage>
        <taxon>Eukaryota</taxon>
        <taxon>Fungi</taxon>
        <taxon>Dikarya</taxon>
        <taxon>Basidiomycota</taxon>
        <taxon>Agaricomycotina</taxon>
        <taxon>Tremellomycetes</taxon>
        <taxon>Tremellales</taxon>
        <taxon>Cuniculitremaceae</taxon>
        <taxon>Kockovaella</taxon>
    </lineage>
</organism>
<dbReference type="InterPro" id="IPR047109">
    <property type="entry name" value="CAD-like"/>
</dbReference>
<evidence type="ECO:0000256" key="2">
    <source>
        <dbReference type="ARBA" id="ARBA00022723"/>
    </source>
</evidence>
<sequence>MPTFTVFKGSKDGAIVKSSTTKSDDLEGDQVLVKITASGLCYTDLHYKTQDMVLGHEGIGRVEAIGPKVKELTVGDRVGWGYEHDCCGGCKHCLTGWETFCPDRAMYAEADLDQGSFASQAVWKETFLFKIPDSLSDVDAAPLQCAGSTVFNALQGVGSSDVVAVMGVGGLGHLALQFAAKLGCRVVAISGSDSKRDEAMKLGAHEFIATKNAKELKVEKKITRLIVTTSAQPDWEKLLPILDRQAGIYPLSVDPGKFELPYMPLLVNGIKVQGGIVGTRAVHRNMLDFAGQHDIKPVTETFPLNEKGIKEAMSKLEAGEVRYRAVLLNKE</sequence>
<keyword evidence="2 5" id="KW-0479">Metal-binding</keyword>
<dbReference type="InterPro" id="IPR013154">
    <property type="entry name" value="ADH-like_N"/>
</dbReference>
<evidence type="ECO:0000313" key="7">
    <source>
        <dbReference type="EMBL" id="ORX34857.1"/>
    </source>
</evidence>
<dbReference type="Gene3D" id="3.90.180.10">
    <property type="entry name" value="Medium-chain alcohol dehydrogenases, catalytic domain"/>
    <property type="match status" value="1"/>
</dbReference>
<gene>
    <name evidence="7" type="ORF">BD324DRAFT_653112</name>
</gene>
<reference evidence="7 8" key="1">
    <citation type="submission" date="2017-03" db="EMBL/GenBank/DDBJ databases">
        <title>Widespread Adenine N6-methylation of Active Genes in Fungi.</title>
        <authorList>
            <consortium name="DOE Joint Genome Institute"/>
            <person name="Mondo S.J."/>
            <person name="Dannebaum R.O."/>
            <person name="Kuo R.C."/>
            <person name="Louie K.B."/>
            <person name="Bewick A.J."/>
            <person name="Labutti K."/>
            <person name="Haridas S."/>
            <person name="Kuo A."/>
            <person name="Salamov A."/>
            <person name="Ahrendt S.R."/>
            <person name="Lau R."/>
            <person name="Bowen B.P."/>
            <person name="Lipzen A."/>
            <person name="Sullivan W."/>
            <person name="Andreopoulos W.B."/>
            <person name="Clum A."/>
            <person name="Lindquist E."/>
            <person name="Daum C."/>
            <person name="Northen T.R."/>
            <person name="Ramamoorthy G."/>
            <person name="Schmitz R.J."/>
            <person name="Gryganskyi A."/>
            <person name="Culley D."/>
            <person name="Magnuson J."/>
            <person name="James T.Y."/>
            <person name="O'Malley M.A."/>
            <person name="Stajich J.E."/>
            <person name="Spatafora J.W."/>
            <person name="Visel A."/>
            <person name="Grigoriev I.V."/>
        </authorList>
    </citation>
    <scope>NUCLEOTIDE SEQUENCE [LARGE SCALE GENOMIC DNA]</scope>
    <source>
        <strain evidence="7 8">NRRL Y-17943</strain>
    </source>
</reference>
<evidence type="ECO:0000256" key="4">
    <source>
        <dbReference type="ARBA" id="ARBA00023002"/>
    </source>
</evidence>
<evidence type="ECO:0000256" key="5">
    <source>
        <dbReference type="RuleBase" id="RU361277"/>
    </source>
</evidence>
<keyword evidence="3 5" id="KW-0862">Zinc</keyword>
<dbReference type="GeneID" id="33560419"/>
<evidence type="ECO:0000313" key="8">
    <source>
        <dbReference type="Proteomes" id="UP000193218"/>
    </source>
</evidence>
<dbReference type="RefSeq" id="XP_021869099.1">
    <property type="nucleotide sequence ID" value="XM_022018610.1"/>
</dbReference>
<comment type="caution">
    <text evidence="7">The sequence shown here is derived from an EMBL/GenBank/DDBJ whole genome shotgun (WGS) entry which is preliminary data.</text>
</comment>
<dbReference type="SUPFAM" id="SSF50129">
    <property type="entry name" value="GroES-like"/>
    <property type="match status" value="1"/>
</dbReference>
<dbReference type="InterPro" id="IPR011032">
    <property type="entry name" value="GroES-like_sf"/>
</dbReference>
<keyword evidence="8" id="KW-1185">Reference proteome</keyword>
<protein>
    <submittedName>
        <fullName evidence="7">Chaperonin 10-like protein</fullName>
    </submittedName>
</protein>
<proteinExistence type="inferred from homology"/>
<dbReference type="InterPro" id="IPR020843">
    <property type="entry name" value="ER"/>
</dbReference>
<name>A0A1Y1UBG1_9TREE</name>
<accession>A0A1Y1UBG1</accession>
<dbReference type="Proteomes" id="UP000193218">
    <property type="component" value="Unassembled WGS sequence"/>
</dbReference>
<dbReference type="Gene3D" id="3.40.50.720">
    <property type="entry name" value="NAD(P)-binding Rossmann-like Domain"/>
    <property type="match status" value="1"/>
</dbReference>
<dbReference type="GO" id="GO:0016616">
    <property type="term" value="F:oxidoreductase activity, acting on the CH-OH group of donors, NAD or NADP as acceptor"/>
    <property type="evidence" value="ECO:0007669"/>
    <property type="project" value="InterPro"/>
</dbReference>
<dbReference type="PROSITE" id="PS00059">
    <property type="entry name" value="ADH_ZINC"/>
    <property type="match status" value="1"/>
</dbReference>
<dbReference type="OrthoDB" id="1879366at2759"/>
<dbReference type="InterPro" id="IPR013149">
    <property type="entry name" value="ADH-like_C"/>
</dbReference>
<dbReference type="InterPro" id="IPR002328">
    <property type="entry name" value="ADH_Zn_CS"/>
</dbReference>
<dbReference type="AlphaFoldDB" id="A0A1Y1UBG1"/>
<evidence type="ECO:0000259" key="6">
    <source>
        <dbReference type="SMART" id="SM00829"/>
    </source>
</evidence>
<dbReference type="InParanoid" id="A0A1Y1UBG1"/>
<dbReference type="SMART" id="SM00829">
    <property type="entry name" value="PKS_ER"/>
    <property type="match status" value="1"/>
</dbReference>
<dbReference type="FunFam" id="3.40.50.720:FF:000022">
    <property type="entry name" value="Cinnamyl alcohol dehydrogenase"/>
    <property type="match status" value="1"/>
</dbReference>
<dbReference type="InterPro" id="IPR036291">
    <property type="entry name" value="NAD(P)-bd_dom_sf"/>
</dbReference>
<dbReference type="CDD" id="cd05283">
    <property type="entry name" value="CAD1"/>
    <property type="match status" value="1"/>
</dbReference>
<dbReference type="GO" id="GO:0008270">
    <property type="term" value="F:zinc ion binding"/>
    <property type="evidence" value="ECO:0007669"/>
    <property type="project" value="InterPro"/>
</dbReference>
<comment type="similarity">
    <text evidence="5">Belongs to the zinc-containing alcohol dehydrogenase family.</text>
</comment>
<dbReference type="PANTHER" id="PTHR42683">
    <property type="entry name" value="ALDEHYDE REDUCTASE"/>
    <property type="match status" value="1"/>
</dbReference>
<dbReference type="EMBL" id="NBSH01000013">
    <property type="protein sequence ID" value="ORX34857.1"/>
    <property type="molecule type" value="Genomic_DNA"/>
</dbReference>
<evidence type="ECO:0000256" key="1">
    <source>
        <dbReference type="ARBA" id="ARBA00001947"/>
    </source>
</evidence>